<dbReference type="Proteomes" id="UP000779507">
    <property type="component" value="Unassembled WGS sequence"/>
</dbReference>
<proteinExistence type="predicted"/>
<gene>
    <name evidence="1" type="ORF">HNP98_003011</name>
</gene>
<protein>
    <recommendedName>
        <fullName evidence="3">PepSY domain-containing protein</fullName>
    </recommendedName>
</protein>
<dbReference type="PROSITE" id="PS51257">
    <property type="entry name" value="PROKAR_LIPOPROTEIN"/>
    <property type="match status" value="1"/>
</dbReference>
<accession>A0ABX2FSJ9</accession>
<evidence type="ECO:0000313" key="1">
    <source>
        <dbReference type="EMBL" id="NRT20172.1"/>
    </source>
</evidence>
<keyword evidence="2" id="KW-1185">Reference proteome</keyword>
<reference evidence="1 2" key="1">
    <citation type="submission" date="2020-05" db="EMBL/GenBank/DDBJ databases">
        <title>Genomic Encyclopedia of Type Strains, Phase IV (KMG-V): Genome sequencing to study the core and pangenomes of soil and plant-associated prokaryotes.</title>
        <authorList>
            <person name="Whitman W."/>
        </authorList>
    </citation>
    <scope>NUCLEOTIDE SEQUENCE [LARGE SCALE GENOMIC DNA]</scope>
    <source>
        <strain evidence="1 2">9A</strain>
    </source>
</reference>
<dbReference type="RefSeq" id="WP_173810954.1">
    <property type="nucleotide sequence ID" value="NZ_JABSNP010000014.1"/>
</dbReference>
<name>A0ABX2FSJ9_9BACT</name>
<organism evidence="1 2">
    <name type="scientific">Hymenobacter caeli</name>
    <dbReference type="NCBI Taxonomy" id="2735894"/>
    <lineage>
        <taxon>Bacteria</taxon>
        <taxon>Pseudomonadati</taxon>
        <taxon>Bacteroidota</taxon>
        <taxon>Cytophagia</taxon>
        <taxon>Cytophagales</taxon>
        <taxon>Hymenobacteraceae</taxon>
        <taxon>Hymenobacter</taxon>
    </lineage>
</organism>
<dbReference type="EMBL" id="JABSNP010000014">
    <property type="protein sequence ID" value="NRT20172.1"/>
    <property type="molecule type" value="Genomic_DNA"/>
</dbReference>
<evidence type="ECO:0008006" key="3">
    <source>
        <dbReference type="Google" id="ProtNLM"/>
    </source>
</evidence>
<sequence length="240" mass="27971">MHFYLPRRYRRPLLFPPGLLALAGLLWLGCVALGPWREWLKLKSVMQLTMPVLPLSKHSETGPFILPSSAKVRSMGPWRDNYITGKPEGKAHEYAGITNDVRTMMADSAHHGGVRVRFAPTAHYKDLVFVLDLMNREKSKRYWLDIINKPVTFYTIVKPRHRGDYEFGSDVVWTRYTAPQIPLWTRLTDINNWWPLFQIHTESWQMLLQPEWRASMWFLAAIVALGGWRIMGPRRSTQTP</sequence>
<comment type="caution">
    <text evidence="1">The sequence shown here is derived from an EMBL/GenBank/DDBJ whole genome shotgun (WGS) entry which is preliminary data.</text>
</comment>
<evidence type="ECO:0000313" key="2">
    <source>
        <dbReference type="Proteomes" id="UP000779507"/>
    </source>
</evidence>